<sequence length="144" mass="16056">MAYVTIPKDLTKVKSKVLFGLTKRQLICFGAAALIGVPLFFLLRRTVSNSAAAFCMIIVMLPFFLLAMYERHGQPLEVVAGQVIRCMFLRTKERPYQTNNFYVALERQAQAEKEVKAIVQKAKARAAGTTGGKTSGKADRRRKA</sequence>
<keyword evidence="2" id="KW-0812">Transmembrane</keyword>
<proteinExistence type="predicted"/>
<evidence type="ECO:0000256" key="1">
    <source>
        <dbReference type="SAM" id="MobiDB-lite"/>
    </source>
</evidence>
<feature type="region of interest" description="Disordered" evidence="1">
    <location>
        <begin position="123"/>
        <end position="144"/>
    </location>
</feature>
<keyword evidence="2" id="KW-1133">Transmembrane helix</keyword>
<dbReference type="RefSeq" id="WP_117659246.1">
    <property type="nucleotide sequence ID" value="NZ_QSRA01000005.1"/>
</dbReference>
<evidence type="ECO:0000256" key="2">
    <source>
        <dbReference type="SAM" id="Phobius"/>
    </source>
</evidence>
<reference evidence="3 4" key="1">
    <citation type="submission" date="2018-08" db="EMBL/GenBank/DDBJ databases">
        <title>A genome reference for cultivated species of the human gut microbiota.</title>
        <authorList>
            <person name="Zou Y."/>
            <person name="Xue W."/>
            <person name="Luo G."/>
        </authorList>
    </citation>
    <scope>NUCLEOTIDE SEQUENCE [LARGE SCALE GENOMIC DNA]</scope>
    <source>
        <strain evidence="3 4">TF09-3</strain>
    </source>
</reference>
<evidence type="ECO:0000313" key="4">
    <source>
        <dbReference type="Proteomes" id="UP000261324"/>
    </source>
</evidence>
<name>A0A3E4PXR7_9FIRM</name>
<keyword evidence="2" id="KW-0472">Membrane</keyword>
<comment type="caution">
    <text evidence="3">The sequence shown here is derived from an EMBL/GenBank/DDBJ whole genome shotgun (WGS) entry which is preliminary data.</text>
</comment>
<dbReference type="AlphaFoldDB" id="A0A3E4PXR7"/>
<evidence type="ECO:0000313" key="3">
    <source>
        <dbReference type="EMBL" id="RGK84904.1"/>
    </source>
</evidence>
<dbReference type="InterPro" id="IPR024414">
    <property type="entry name" value="Uncharacterised_PrgI"/>
</dbReference>
<protein>
    <submittedName>
        <fullName evidence="3">PrgI family protein</fullName>
    </submittedName>
</protein>
<dbReference type="Proteomes" id="UP000261324">
    <property type="component" value="Unassembled WGS sequence"/>
</dbReference>
<dbReference type="Pfam" id="PF12666">
    <property type="entry name" value="PrgI"/>
    <property type="match status" value="1"/>
</dbReference>
<dbReference type="EMBL" id="QSRA01000005">
    <property type="protein sequence ID" value="RGK84904.1"/>
    <property type="molecule type" value="Genomic_DNA"/>
</dbReference>
<feature type="transmembrane region" description="Helical" evidence="2">
    <location>
        <begin position="26"/>
        <end position="44"/>
    </location>
</feature>
<organism evidence="3 4">
    <name type="scientific">Dorea formicigenerans</name>
    <dbReference type="NCBI Taxonomy" id="39486"/>
    <lineage>
        <taxon>Bacteria</taxon>
        <taxon>Bacillati</taxon>
        <taxon>Bacillota</taxon>
        <taxon>Clostridia</taxon>
        <taxon>Lachnospirales</taxon>
        <taxon>Lachnospiraceae</taxon>
        <taxon>Dorea</taxon>
    </lineage>
</organism>
<gene>
    <name evidence="3" type="ORF">DXC93_05375</name>
</gene>
<feature type="transmembrane region" description="Helical" evidence="2">
    <location>
        <begin position="50"/>
        <end position="69"/>
    </location>
</feature>
<accession>A0A3E4PXR7</accession>